<evidence type="ECO:0000313" key="2">
    <source>
        <dbReference type="Proteomes" id="UP000789405"/>
    </source>
</evidence>
<organism evidence="1 2">
    <name type="scientific">Dentiscutata erythropus</name>
    <dbReference type="NCBI Taxonomy" id="1348616"/>
    <lineage>
        <taxon>Eukaryota</taxon>
        <taxon>Fungi</taxon>
        <taxon>Fungi incertae sedis</taxon>
        <taxon>Mucoromycota</taxon>
        <taxon>Glomeromycotina</taxon>
        <taxon>Glomeromycetes</taxon>
        <taxon>Diversisporales</taxon>
        <taxon>Gigasporaceae</taxon>
        <taxon>Dentiscutata</taxon>
    </lineage>
</organism>
<keyword evidence="2" id="KW-1185">Reference proteome</keyword>
<comment type="caution">
    <text evidence="1">The sequence shown here is derived from an EMBL/GenBank/DDBJ whole genome shotgun (WGS) entry which is preliminary data.</text>
</comment>
<gene>
    <name evidence="1" type="ORF">DERYTH_LOCUS1575</name>
</gene>
<dbReference type="EMBL" id="CAJVPY010000450">
    <property type="protein sequence ID" value="CAG8473543.1"/>
    <property type="molecule type" value="Genomic_DNA"/>
</dbReference>
<sequence>MFTLPKAALIKECNNDKRPTLDQVLDELDNISRESSVEFIINRINTSAGLEHNTNSAVSKKVSIEIATEEIYEEFSNQRKILEGGSGIVYETKWKSQGMMVALKRLLEIVLNPQEEINKILAGSYQNIRGCAVFVGAISFLSLRNHTLICDISSRIYQNIQGRGQVISVIFTRMLENFEPVTYFPIYFPELTLFPTYPPEAIKIFEGAVK</sequence>
<accession>A0A9N8Z718</accession>
<protein>
    <submittedName>
        <fullName evidence="1">20436_t:CDS:1</fullName>
    </submittedName>
</protein>
<reference evidence="1" key="1">
    <citation type="submission" date="2021-06" db="EMBL/GenBank/DDBJ databases">
        <authorList>
            <person name="Kallberg Y."/>
            <person name="Tangrot J."/>
            <person name="Rosling A."/>
        </authorList>
    </citation>
    <scope>NUCLEOTIDE SEQUENCE</scope>
    <source>
        <strain evidence="1">MA453B</strain>
    </source>
</reference>
<evidence type="ECO:0000313" key="1">
    <source>
        <dbReference type="EMBL" id="CAG8473543.1"/>
    </source>
</evidence>
<dbReference type="Proteomes" id="UP000789405">
    <property type="component" value="Unassembled WGS sequence"/>
</dbReference>
<dbReference type="InterPro" id="IPR011009">
    <property type="entry name" value="Kinase-like_dom_sf"/>
</dbReference>
<dbReference type="AlphaFoldDB" id="A0A9N8Z718"/>
<name>A0A9N8Z718_9GLOM</name>
<dbReference type="SUPFAM" id="SSF56112">
    <property type="entry name" value="Protein kinase-like (PK-like)"/>
    <property type="match status" value="1"/>
</dbReference>
<dbReference type="Gene3D" id="3.30.200.20">
    <property type="entry name" value="Phosphorylase Kinase, domain 1"/>
    <property type="match status" value="1"/>
</dbReference>
<dbReference type="OrthoDB" id="2441994at2759"/>
<proteinExistence type="predicted"/>